<organism evidence="1">
    <name type="scientific">Streptomyces althioticus</name>
    <dbReference type="NCBI Taxonomy" id="83380"/>
    <lineage>
        <taxon>Bacteria</taxon>
        <taxon>Bacillati</taxon>
        <taxon>Actinomycetota</taxon>
        <taxon>Actinomycetes</taxon>
        <taxon>Kitasatosporales</taxon>
        <taxon>Streptomycetaceae</taxon>
        <taxon>Streptomyces</taxon>
        <taxon>Streptomyces althioticus group</taxon>
    </lineage>
</organism>
<dbReference type="EMBL" id="CP109208">
    <property type="protein sequence ID" value="WUU58536.1"/>
    <property type="molecule type" value="Genomic_DNA"/>
</dbReference>
<name>A0ABZ1YIN2_9ACTN</name>
<keyword evidence="1" id="KW-0614">Plasmid</keyword>
<gene>
    <name evidence="1" type="ORF">OIE82_35765</name>
</gene>
<proteinExistence type="predicted"/>
<dbReference type="RefSeq" id="WP_266477709.1">
    <property type="nucleotide sequence ID" value="NZ_CP109208.1"/>
</dbReference>
<evidence type="ECO:0000313" key="1">
    <source>
        <dbReference type="EMBL" id="WUU58536.1"/>
    </source>
</evidence>
<protein>
    <submittedName>
        <fullName evidence="1">Uncharacterized protein</fullName>
    </submittedName>
</protein>
<geneLocation type="plasmid" evidence="1">
    <name>unnamed1</name>
</geneLocation>
<reference evidence="1" key="1">
    <citation type="submission" date="2022-10" db="EMBL/GenBank/DDBJ databases">
        <title>The complete genomes of actinobacterial strains from the NBC collection.</title>
        <authorList>
            <person name="Joergensen T.S."/>
            <person name="Alvarez Arevalo M."/>
            <person name="Sterndorff E.B."/>
            <person name="Faurdal D."/>
            <person name="Vuksanovic O."/>
            <person name="Mourched A.-S."/>
            <person name="Charusanti P."/>
            <person name="Shaw S."/>
            <person name="Blin K."/>
            <person name="Weber T."/>
        </authorList>
    </citation>
    <scope>NUCLEOTIDE SEQUENCE [LARGE SCALE GENOMIC DNA]</scope>
    <source>
        <strain evidence="1">NBC 01686</strain>
        <plasmid evidence="1">unnamed1</plasmid>
    </source>
</reference>
<accession>A0ABZ1YIN2</accession>
<sequence length="280" mass="30893">MDEHMFSVLAPSGHSSTCRLQLFTADGVRPVAVVTQAAGEGMGLTNAVEAFAGAVWERYCPDEELPPVWVQRQLDAAGSARLTDFQRVRFAEARRYRPLGPRWSRITPEQLEALVGMPVATDRGDGYVPRPEEPEPQLVFGEFAVVRLARPRPFREPACMPSGVGWRRWVYQILPRREARSCCWYHGGDWHAVSEMALKVLKHAQEQEVAAEDMEDFAVAHAAAAGAGRWQSEALATLFSVSDAIQPASGGGYVNGQHRAQALLEAGVRRTVVLWFVPAS</sequence>